<dbReference type="EMBL" id="JAEACQ010000151">
    <property type="protein sequence ID" value="MBL7626879.1"/>
    <property type="molecule type" value="Genomic_DNA"/>
</dbReference>
<dbReference type="InterPro" id="IPR053137">
    <property type="entry name" value="NLR-like"/>
</dbReference>
<proteinExistence type="predicted"/>
<dbReference type="RefSeq" id="WP_203004788.1">
    <property type="nucleotide sequence ID" value="NZ_JADWYU010000106.1"/>
</dbReference>
<reference evidence="2" key="1">
    <citation type="submission" date="2020-12" db="EMBL/GenBank/DDBJ databases">
        <title>Genomic characterization of non-nitrogen-fixing Frankia strains.</title>
        <authorList>
            <person name="Carlos-Shanley C."/>
            <person name="Guerra T."/>
            <person name="Hahn D."/>
        </authorList>
    </citation>
    <scope>NUCLEOTIDE SEQUENCE</scope>
    <source>
        <strain evidence="2">CN6</strain>
    </source>
</reference>
<dbReference type="InterPro" id="IPR019734">
    <property type="entry name" value="TPR_rpt"/>
</dbReference>
<dbReference type="SMART" id="SM00028">
    <property type="entry name" value="TPR"/>
    <property type="match status" value="3"/>
</dbReference>
<accession>A0A937UKJ2</accession>
<evidence type="ECO:0000256" key="1">
    <source>
        <dbReference type="SAM" id="MobiDB-lite"/>
    </source>
</evidence>
<dbReference type="Pfam" id="PF13424">
    <property type="entry name" value="TPR_12"/>
    <property type="match status" value="1"/>
</dbReference>
<protein>
    <submittedName>
        <fullName evidence="2">Tetratricopeptide repeat protein</fullName>
    </submittedName>
</protein>
<dbReference type="AlphaFoldDB" id="A0A937UKJ2"/>
<dbReference type="Gene3D" id="1.25.40.10">
    <property type="entry name" value="Tetratricopeptide repeat domain"/>
    <property type="match status" value="2"/>
</dbReference>
<sequence length="439" mass="44729">MTDPSTGATGQTRGSANAAAPAARTITATVESATVEPGAVESTAVGPAAVEPSAVGPAAVRPAAVEPAAPGPAGVEPAVAAKLAASLERRALGDVQGAQLLVDEAAAKAGTYVAGQDDGGPNAATLANLALVQGLVAAARGDTEAALELLAAAAGRAERAPGELGARLRLHALIEVGALLRDRGAYLDAEFHLRGAVEAATGTAGLGPADVGRAWNELGITLRYRGRHDEAADCYGRARALLTAVGGEGPPRELELELATVDHNLGGLAHARGDLAAAEHASRRAFDTRRRLLGDEHPATVGDLGALAAVVLDRGRVEEAVGMLEGVLRAFERIHGSEHYEVAVALHNLGTAYFLAGDRPRAAAALRRGLALKRRALHGDHPDLASTACNLAAVHLAEGDTARAADLWAEGARVLRGVVAPDHPTLRTCLESLAALREP</sequence>
<keyword evidence="3" id="KW-1185">Reference proteome</keyword>
<dbReference type="SUPFAM" id="SSF48452">
    <property type="entry name" value="TPR-like"/>
    <property type="match status" value="2"/>
</dbReference>
<evidence type="ECO:0000313" key="3">
    <source>
        <dbReference type="Proteomes" id="UP000604475"/>
    </source>
</evidence>
<dbReference type="Pfam" id="PF13374">
    <property type="entry name" value="TPR_10"/>
    <property type="match status" value="2"/>
</dbReference>
<organism evidence="2 3">
    <name type="scientific">Frankia nepalensis</name>
    <dbReference type="NCBI Taxonomy" id="1836974"/>
    <lineage>
        <taxon>Bacteria</taxon>
        <taxon>Bacillati</taxon>
        <taxon>Actinomycetota</taxon>
        <taxon>Actinomycetes</taxon>
        <taxon>Frankiales</taxon>
        <taxon>Frankiaceae</taxon>
        <taxon>Frankia</taxon>
    </lineage>
</organism>
<dbReference type="PANTHER" id="PTHR46082:SF6">
    <property type="entry name" value="AAA+ ATPASE DOMAIN-CONTAINING PROTEIN-RELATED"/>
    <property type="match status" value="1"/>
</dbReference>
<gene>
    <name evidence="2" type="ORF">I7412_06795</name>
</gene>
<dbReference type="Proteomes" id="UP000604475">
    <property type="component" value="Unassembled WGS sequence"/>
</dbReference>
<dbReference type="InterPro" id="IPR011990">
    <property type="entry name" value="TPR-like_helical_dom_sf"/>
</dbReference>
<feature type="region of interest" description="Disordered" evidence="1">
    <location>
        <begin position="1"/>
        <end position="24"/>
    </location>
</feature>
<evidence type="ECO:0000313" key="2">
    <source>
        <dbReference type="EMBL" id="MBL7626879.1"/>
    </source>
</evidence>
<name>A0A937UKJ2_9ACTN</name>
<dbReference type="PANTHER" id="PTHR46082">
    <property type="entry name" value="ATP/GTP-BINDING PROTEIN-RELATED"/>
    <property type="match status" value="1"/>
</dbReference>
<feature type="compositionally biased region" description="Polar residues" evidence="1">
    <location>
        <begin position="1"/>
        <end position="15"/>
    </location>
</feature>
<comment type="caution">
    <text evidence="2">The sequence shown here is derived from an EMBL/GenBank/DDBJ whole genome shotgun (WGS) entry which is preliminary data.</text>
</comment>